<evidence type="ECO:0000256" key="2">
    <source>
        <dbReference type="SAM" id="SignalP"/>
    </source>
</evidence>
<organism evidence="3 4">
    <name type="scientific">Coptis chinensis</name>
    <dbReference type="NCBI Taxonomy" id="261450"/>
    <lineage>
        <taxon>Eukaryota</taxon>
        <taxon>Viridiplantae</taxon>
        <taxon>Streptophyta</taxon>
        <taxon>Embryophyta</taxon>
        <taxon>Tracheophyta</taxon>
        <taxon>Spermatophyta</taxon>
        <taxon>Magnoliopsida</taxon>
        <taxon>Ranunculales</taxon>
        <taxon>Ranunculaceae</taxon>
        <taxon>Coptidoideae</taxon>
        <taxon>Coptis</taxon>
    </lineage>
</organism>
<proteinExistence type="predicted"/>
<protein>
    <submittedName>
        <fullName evidence="3">Uncharacterized protein</fullName>
    </submittedName>
</protein>
<gene>
    <name evidence="3" type="ORF">IFM89_006367</name>
</gene>
<dbReference type="AlphaFoldDB" id="A0A835LR31"/>
<feature type="signal peptide" evidence="2">
    <location>
        <begin position="1"/>
        <end position="24"/>
    </location>
</feature>
<reference evidence="3 4" key="1">
    <citation type="submission" date="2020-10" db="EMBL/GenBank/DDBJ databases">
        <title>The Coptis chinensis genome and diversification of protoberbering-type alkaloids.</title>
        <authorList>
            <person name="Wang B."/>
            <person name="Shu S."/>
            <person name="Song C."/>
            <person name="Liu Y."/>
        </authorList>
    </citation>
    <scope>NUCLEOTIDE SEQUENCE [LARGE SCALE GENOMIC DNA]</scope>
    <source>
        <strain evidence="3">HL-2020</strain>
        <tissue evidence="3">Leaf</tissue>
    </source>
</reference>
<dbReference type="Proteomes" id="UP000631114">
    <property type="component" value="Unassembled WGS sequence"/>
</dbReference>
<keyword evidence="2" id="KW-0732">Signal</keyword>
<dbReference type="PANTHER" id="PTHR19241">
    <property type="entry name" value="ATP-BINDING CASSETTE TRANSPORTER"/>
    <property type="match status" value="1"/>
</dbReference>
<evidence type="ECO:0000313" key="3">
    <source>
        <dbReference type="EMBL" id="KAF9604360.1"/>
    </source>
</evidence>
<feature type="chain" id="PRO_5032707161" evidence="2">
    <location>
        <begin position="25"/>
        <end position="214"/>
    </location>
</feature>
<accession>A0A835LR31</accession>
<evidence type="ECO:0000256" key="1">
    <source>
        <dbReference type="ARBA" id="ARBA00022448"/>
    </source>
</evidence>
<sequence length="214" mass="24431">MATMKVKWLVLSIFFAIICVNINGDAGVEIASLITSLSIVRLEKVVDEKAGSISSLQGEIDLIQKKGSVAIEEQVGKAHARTIELEKQCGMNLLETRDFEIRRGVEDSEFVWCYIVIALLQLAPETYDLFDDIILLSDGQIVYQGIRRHILVVPCWPQARARTQHPFDKRKSHLATSTTFKYGVSKKELLKACFSREWLLMKRNSFVYIFKMMQ</sequence>
<dbReference type="OrthoDB" id="2017695at2759"/>
<dbReference type="EMBL" id="JADFTS010000005">
    <property type="protein sequence ID" value="KAF9604360.1"/>
    <property type="molecule type" value="Genomic_DNA"/>
</dbReference>
<feature type="non-terminal residue" evidence="3">
    <location>
        <position position="1"/>
    </location>
</feature>
<comment type="caution">
    <text evidence="3">The sequence shown here is derived from an EMBL/GenBank/DDBJ whole genome shotgun (WGS) entry which is preliminary data.</text>
</comment>
<evidence type="ECO:0000313" key="4">
    <source>
        <dbReference type="Proteomes" id="UP000631114"/>
    </source>
</evidence>
<keyword evidence="4" id="KW-1185">Reference proteome</keyword>
<keyword evidence="1" id="KW-0813">Transport</keyword>
<name>A0A835LR31_9MAGN</name>